<dbReference type="Pfam" id="PF01144">
    <property type="entry name" value="CoA_trans"/>
    <property type="match status" value="3"/>
</dbReference>
<sequence>MLRLTSRLTRAARSTFAAQRFASSKVYASSDEAVKDIKDGSTLIVGGFGLCGIPESSIDALVRQGAKNLTCVSNNAGVDDYGLGLLLQSRQIKRMISSYVGENALFEKLYLTGELEVELTPQGTLAERIRSGGAGIPAFFTPTAYGTIIQEGGFGIKLKADGSVDIPSKARETRVFNGRNYVMEEGITGDFALVKAWKGDKDGNLVFRGTTRNFNVDAAKAGKTTIVEVEELVEIGDIHPDEIHVPGVYVQRIYKAERNEKRIERLTVSDNAKSAKITPDRERIIKRAAKELADGMYVNLGIGLPTLAPNYVPEGVSVVLQSENGLLGMGPYPKSGSQDPDLINAGKETVAQNGDLANWIIPGKMVKGMGGAMDLVGSGNRVVVTMEHNAKNGSAKILKSCSLPLTGKQVVNRIITELAVFDCTPEGLVLIEHAPDTTVEEIRKRTEADFTVSPSLSLMEEQPQILEPQIWRLVGAIADVGSAIGFPVAHDATGAGENHTMPAGTNGAPQEVDYVSKQANLTAQIESERMAAKRWMQKAKMSTTNSAYGSGKPFKECTTKKALMLKNPPKNHRQVSSPLGVGRMNPEEDASAPVLKQEKSPRLSQQRPKPKFHSKLKQSISESKMLQILDHALDPSSNQADDEDELVCDSTMVSLASQWTPEHQVR</sequence>
<gene>
    <name evidence="8" type="ORF">ACHHYP_10096</name>
</gene>
<dbReference type="PROSITE" id="PS01274">
    <property type="entry name" value="COA_TRANSF_2"/>
    <property type="match status" value="1"/>
</dbReference>
<dbReference type="GO" id="GO:0008260">
    <property type="term" value="F:succinyl-CoA:3-oxo-acid CoA-transferase activity"/>
    <property type="evidence" value="ECO:0007669"/>
    <property type="project" value="UniProtKB-EC"/>
</dbReference>
<accession>A0A1V9ZIB0</accession>
<evidence type="ECO:0000256" key="6">
    <source>
        <dbReference type="ARBA" id="ARBA00023128"/>
    </source>
</evidence>
<evidence type="ECO:0000256" key="3">
    <source>
        <dbReference type="ARBA" id="ARBA00012490"/>
    </source>
</evidence>
<dbReference type="AlphaFoldDB" id="A0A1V9ZIB0"/>
<dbReference type="PANTHER" id="PTHR13707:SF23">
    <property type="entry name" value="SUCCINYL-COA:3-KETOACID-COENZYME A TRANSFERASE"/>
    <property type="match status" value="1"/>
</dbReference>
<evidence type="ECO:0000313" key="9">
    <source>
        <dbReference type="Proteomes" id="UP000243579"/>
    </source>
</evidence>
<dbReference type="PROSITE" id="PS01273">
    <property type="entry name" value="COA_TRANSF_1"/>
    <property type="match status" value="1"/>
</dbReference>
<dbReference type="InterPro" id="IPR012792">
    <property type="entry name" value="3-oxoacid_CoA-transf_A"/>
</dbReference>
<evidence type="ECO:0000313" key="8">
    <source>
        <dbReference type="EMBL" id="OQR97732.1"/>
    </source>
</evidence>
<keyword evidence="5" id="KW-0809">Transit peptide</keyword>
<proteinExistence type="predicted"/>
<dbReference type="Gene3D" id="3.40.1080.10">
    <property type="entry name" value="Glutaconate Coenzyme A-transferase"/>
    <property type="match status" value="3"/>
</dbReference>
<dbReference type="Proteomes" id="UP000243579">
    <property type="component" value="Unassembled WGS sequence"/>
</dbReference>
<feature type="region of interest" description="Disordered" evidence="7">
    <location>
        <begin position="565"/>
        <end position="620"/>
    </location>
</feature>
<dbReference type="SUPFAM" id="SSF100950">
    <property type="entry name" value="NagB/RpiA/CoA transferase-like"/>
    <property type="match status" value="2"/>
</dbReference>
<evidence type="ECO:0000256" key="7">
    <source>
        <dbReference type="SAM" id="MobiDB-lite"/>
    </source>
</evidence>
<dbReference type="OrthoDB" id="1933379at2759"/>
<dbReference type="UniPathway" id="UPA00929">
    <property type="reaction ID" value="UER00894"/>
</dbReference>
<dbReference type="EC" id="2.8.3.5" evidence="3"/>
<dbReference type="PANTHER" id="PTHR13707">
    <property type="entry name" value="KETOACID-COENZYME A TRANSFERASE"/>
    <property type="match status" value="1"/>
</dbReference>
<evidence type="ECO:0000256" key="2">
    <source>
        <dbReference type="ARBA" id="ARBA00004753"/>
    </source>
</evidence>
<keyword evidence="6" id="KW-0496">Mitochondrion</keyword>
<name>A0A1V9ZIB0_ACHHY</name>
<dbReference type="InterPro" id="IPR004163">
    <property type="entry name" value="CoA_transf_BS"/>
</dbReference>
<comment type="pathway">
    <text evidence="2">Ketone metabolism; succinyl-CoA degradation; acetoacetyl-CoA from succinyl-CoA: step 1/1.</text>
</comment>
<dbReference type="SMART" id="SM00882">
    <property type="entry name" value="CoA_trans"/>
    <property type="match status" value="2"/>
</dbReference>
<keyword evidence="4 8" id="KW-0808">Transferase</keyword>
<reference evidence="8 9" key="1">
    <citation type="journal article" date="2014" name="Genome Biol. Evol.">
        <title>The secreted proteins of Achlya hypogyna and Thraustotheca clavata identify the ancestral oomycete secretome and reveal gene acquisitions by horizontal gene transfer.</title>
        <authorList>
            <person name="Misner I."/>
            <person name="Blouin N."/>
            <person name="Leonard G."/>
            <person name="Richards T.A."/>
            <person name="Lane C.E."/>
        </authorList>
    </citation>
    <scope>NUCLEOTIDE SEQUENCE [LARGE SCALE GENOMIC DNA]</scope>
    <source>
        <strain evidence="8 9">ATCC 48635</strain>
    </source>
</reference>
<dbReference type="InterPro" id="IPR037171">
    <property type="entry name" value="NagB/RpiA_transferase-like"/>
</dbReference>
<evidence type="ECO:0000256" key="1">
    <source>
        <dbReference type="ARBA" id="ARBA00004173"/>
    </source>
</evidence>
<dbReference type="NCBIfam" id="TIGR02429">
    <property type="entry name" value="pcaI_scoA_fam"/>
    <property type="match status" value="1"/>
</dbReference>
<evidence type="ECO:0000256" key="5">
    <source>
        <dbReference type="ARBA" id="ARBA00022946"/>
    </source>
</evidence>
<keyword evidence="9" id="KW-1185">Reference proteome</keyword>
<dbReference type="InterPro" id="IPR004165">
    <property type="entry name" value="CoA_trans_fam_I"/>
</dbReference>
<dbReference type="STRING" id="1202772.A0A1V9ZIB0"/>
<dbReference type="InterPro" id="IPR004164">
    <property type="entry name" value="CoA_transf_AS"/>
</dbReference>
<dbReference type="FunFam" id="3.40.1080.10:FF:000002">
    <property type="entry name" value="Succinyl-CoA:3-ketoacid-coenzyme A transferase, mitochondrial"/>
    <property type="match status" value="1"/>
</dbReference>
<organism evidence="8 9">
    <name type="scientific">Achlya hypogyna</name>
    <name type="common">Oomycete</name>
    <name type="synonym">Protoachlya hypogyna</name>
    <dbReference type="NCBI Taxonomy" id="1202772"/>
    <lineage>
        <taxon>Eukaryota</taxon>
        <taxon>Sar</taxon>
        <taxon>Stramenopiles</taxon>
        <taxon>Oomycota</taxon>
        <taxon>Saprolegniomycetes</taxon>
        <taxon>Saprolegniales</taxon>
        <taxon>Achlyaceae</taxon>
        <taxon>Achlya</taxon>
    </lineage>
</organism>
<comment type="caution">
    <text evidence="8">The sequence shown here is derived from an EMBL/GenBank/DDBJ whole genome shotgun (WGS) entry which is preliminary data.</text>
</comment>
<dbReference type="EMBL" id="JNBR01000098">
    <property type="protein sequence ID" value="OQR97732.1"/>
    <property type="molecule type" value="Genomic_DNA"/>
</dbReference>
<comment type="subcellular location">
    <subcellularLocation>
        <location evidence="1">Mitochondrion</location>
    </subcellularLocation>
</comment>
<dbReference type="GO" id="GO:0005739">
    <property type="term" value="C:mitochondrion"/>
    <property type="evidence" value="ECO:0007669"/>
    <property type="project" value="UniProtKB-SubCell"/>
</dbReference>
<protein>
    <recommendedName>
        <fullName evidence="3">3-oxoacid CoA-transferase</fullName>
        <ecNumber evidence="3">2.8.3.5</ecNumber>
    </recommendedName>
</protein>
<evidence type="ECO:0000256" key="4">
    <source>
        <dbReference type="ARBA" id="ARBA00022679"/>
    </source>
</evidence>